<dbReference type="EMBL" id="NIPO01000001">
    <property type="protein sequence ID" value="PJR04164.1"/>
    <property type="molecule type" value="Genomic_DNA"/>
</dbReference>
<gene>
    <name evidence="1" type="ORF">CDL10_06235</name>
</gene>
<organism evidence="1 2">
    <name type="scientific">Avrilella dinanensis</name>
    <dbReference type="NCBI Taxonomy" id="2008672"/>
    <lineage>
        <taxon>Bacteria</taxon>
        <taxon>Pseudomonadati</taxon>
        <taxon>Bacteroidota</taxon>
        <taxon>Flavobacteriia</taxon>
        <taxon>Flavobacteriales</taxon>
        <taxon>Flavobacteriaceae</taxon>
        <taxon>Avrilella</taxon>
    </lineage>
</organism>
<comment type="caution">
    <text evidence="1">The sequence shown here is derived from an EMBL/GenBank/DDBJ whole genome shotgun (WGS) entry which is preliminary data.</text>
</comment>
<accession>A0A2M9R5N5</accession>
<sequence length="117" mass="12470">MSGYCDLAAGNSISFDNYTDLSSYYPGLQCIIQTSAGGPPSALQNPSIGDNVMNGVGMEWAYIISKVENSSGTITEGEPLSFSDFASCDGLPDSWYQTNTIAITYFTIGTSRYFVAA</sequence>
<reference evidence="1 2" key="1">
    <citation type="submission" date="2017-06" db="EMBL/GenBank/DDBJ databases">
        <title>Description of Avrilella dinanensis gen. nov. sp. nov.</title>
        <authorList>
            <person name="Leyer C."/>
            <person name="Sassi M."/>
            <person name="Minet J."/>
            <person name="Kayal S."/>
            <person name="Cattoir V."/>
        </authorList>
    </citation>
    <scope>NUCLEOTIDE SEQUENCE [LARGE SCALE GENOMIC DNA]</scope>
    <source>
        <strain evidence="1 2">UR159</strain>
    </source>
</reference>
<proteinExistence type="predicted"/>
<keyword evidence="2" id="KW-1185">Reference proteome</keyword>
<evidence type="ECO:0000313" key="1">
    <source>
        <dbReference type="EMBL" id="PJR04164.1"/>
    </source>
</evidence>
<evidence type="ECO:0000313" key="2">
    <source>
        <dbReference type="Proteomes" id="UP000231960"/>
    </source>
</evidence>
<protein>
    <submittedName>
        <fullName evidence="1">Uncharacterized protein</fullName>
    </submittedName>
</protein>
<dbReference type="AlphaFoldDB" id="A0A2M9R5N5"/>
<dbReference type="Proteomes" id="UP000231960">
    <property type="component" value="Unassembled WGS sequence"/>
</dbReference>
<name>A0A2M9R5N5_9FLAO</name>